<organism evidence="3 4">
    <name type="scientific">Natronorubrum daqingense</name>
    <dbReference type="NCBI Taxonomy" id="588898"/>
    <lineage>
        <taxon>Archaea</taxon>
        <taxon>Methanobacteriati</taxon>
        <taxon>Methanobacteriota</taxon>
        <taxon>Stenosarchaea group</taxon>
        <taxon>Halobacteria</taxon>
        <taxon>Halobacteriales</taxon>
        <taxon>Natrialbaceae</taxon>
        <taxon>Natronorubrum</taxon>
    </lineage>
</organism>
<protein>
    <submittedName>
        <fullName evidence="3">C-terminal AAA-associated domain-containing protein</fullName>
    </submittedName>
</protein>
<dbReference type="EMBL" id="CP019327">
    <property type="protein sequence ID" value="APX95630.1"/>
    <property type="molecule type" value="Genomic_DNA"/>
</dbReference>
<dbReference type="OrthoDB" id="374006at2157"/>
<evidence type="ECO:0000313" key="3">
    <source>
        <dbReference type="EMBL" id="SIR15278.1"/>
    </source>
</evidence>
<dbReference type="RefSeq" id="WP_076578603.1">
    <property type="nucleotide sequence ID" value="NZ_CP019327.1"/>
</dbReference>
<dbReference type="KEGG" id="hda:BB347_02820"/>
<accession>A0A1N6YKY6</accession>
<feature type="compositionally biased region" description="Low complexity" evidence="1">
    <location>
        <begin position="176"/>
        <end position="187"/>
    </location>
</feature>
<dbReference type="Pfam" id="PF09821">
    <property type="entry name" value="AAA_assoc_C"/>
    <property type="match status" value="1"/>
</dbReference>
<dbReference type="Proteomes" id="UP000187321">
    <property type="component" value="Chromosome"/>
</dbReference>
<sequence length="279" mass="30670">MDRLEEICQLVTDQPRSKSQLVDDLVENNDAVYDTIRLGEWLGFLSATDKGVVTTDLGTELITKAGRKRADVFATGLANHEPYCQILRSLDDKGVLFEGPLERQTVLSLLKDEYGLELSTKTLKERVGTFFATLEAAGMGEYVFASRNTISHFKFDEEFRDRLPGTVWIASDSPDDSGSGSESGDTSVQDRLNVSYEEDQANLGSVDIDEPTDSGTTNDGIQTTITGESFSLGDVKTELTIDSEGEVNCVLSIHVDDSSDPDHLEEVLLAIRRAMQTEL</sequence>
<dbReference type="InterPro" id="IPR018632">
    <property type="entry name" value="AAA-associated_dom_C"/>
</dbReference>
<feature type="compositionally biased region" description="Polar residues" evidence="1">
    <location>
        <begin position="213"/>
        <end position="224"/>
    </location>
</feature>
<evidence type="ECO:0000313" key="4">
    <source>
        <dbReference type="Proteomes" id="UP000185687"/>
    </source>
</evidence>
<proteinExistence type="predicted"/>
<dbReference type="Proteomes" id="UP000185687">
    <property type="component" value="Unassembled WGS sequence"/>
</dbReference>
<dbReference type="GeneID" id="30954841"/>
<evidence type="ECO:0000313" key="2">
    <source>
        <dbReference type="EMBL" id="APX95630.1"/>
    </source>
</evidence>
<keyword evidence="4" id="KW-1185">Reference proteome</keyword>
<name>A0A1N6YKY6_9EURY</name>
<gene>
    <name evidence="2" type="ORF">BB347_02820</name>
    <name evidence="3" type="ORF">SAMN05421809_0481</name>
</gene>
<evidence type="ECO:0000313" key="5">
    <source>
        <dbReference type="Proteomes" id="UP000187321"/>
    </source>
</evidence>
<feature type="region of interest" description="Disordered" evidence="1">
    <location>
        <begin position="167"/>
        <end position="224"/>
    </location>
</feature>
<evidence type="ECO:0000256" key="1">
    <source>
        <dbReference type="SAM" id="MobiDB-lite"/>
    </source>
</evidence>
<dbReference type="AlphaFoldDB" id="A0A1N6YKY6"/>
<dbReference type="EMBL" id="FTNP01000001">
    <property type="protein sequence ID" value="SIR15278.1"/>
    <property type="molecule type" value="Genomic_DNA"/>
</dbReference>
<reference evidence="2 5" key="1">
    <citation type="submission" date="2017-01" db="EMBL/GenBank/DDBJ databases">
        <title>Complete genome sequence of Haloterrigena daqingensis type strain (JX313T).</title>
        <authorList>
            <person name="Shuang W."/>
        </authorList>
    </citation>
    <scope>NUCLEOTIDE SEQUENCE [LARGE SCALE GENOMIC DNA]</scope>
    <source>
        <strain evidence="2 5">JX313</strain>
    </source>
</reference>
<reference evidence="3 4" key="2">
    <citation type="submission" date="2017-01" db="EMBL/GenBank/DDBJ databases">
        <authorList>
            <person name="Mah S.A."/>
            <person name="Swanson W.J."/>
            <person name="Moy G.W."/>
            <person name="Vacquier V.D."/>
        </authorList>
    </citation>
    <scope>NUCLEOTIDE SEQUENCE [LARGE SCALE GENOMIC DNA]</scope>
    <source>
        <strain evidence="3 4">CGMCC 1.8909</strain>
    </source>
</reference>